<keyword evidence="9" id="KW-0106">Calcium</keyword>
<evidence type="ECO:0000256" key="7">
    <source>
        <dbReference type="ARBA" id="ARBA00022741"/>
    </source>
</evidence>
<dbReference type="Proteomes" id="UP001153069">
    <property type="component" value="Unassembled WGS sequence"/>
</dbReference>
<comment type="similarity">
    <text evidence="11">Belongs to the protein kinase superfamily. Ser/Thr protein kinase family. CDPK subfamily.</text>
</comment>
<feature type="domain" description="Protein kinase" evidence="15">
    <location>
        <begin position="141"/>
        <end position="242"/>
    </location>
</feature>
<evidence type="ECO:0000313" key="17">
    <source>
        <dbReference type="Proteomes" id="UP001153069"/>
    </source>
</evidence>
<evidence type="ECO:0000256" key="1">
    <source>
        <dbReference type="ARBA" id="ARBA00001946"/>
    </source>
</evidence>
<dbReference type="GO" id="GO:0005524">
    <property type="term" value="F:ATP binding"/>
    <property type="evidence" value="ECO:0007669"/>
    <property type="project" value="UniProtKB-UniRule"/>
</dbReference>
<keyword evidence="6" id="KW-0677">Repeat</keyword>
<evidence type="ECO:0000256" key="14">
    <source>
        <dbReference type="PROSITE-ProRule" id="PRU10141"/>
    </source>
</evidence>
<dbReference type="OrthoDB" id="40902at2759"/>
<organism evidence="16 17">
    <name type="scientific">Seminavis robusta</name>
    <dbReference type="NCBI Taxonomy" id="568900"/>
    <lineage>
        <taxon>Eukaryota</taxon>
        <taxon>Sar</taxon>
        <taxon>Stramenopiles</taxon>
        <taxon>Ochrophyta</taxon>
        <taxon>Bacillariophyta</taxon>
        <taxon>Bacillariophyceae</taxon>
        <taxon>Bacillariophycidae</taxon>
        <taxon>Naviculales</taxon>
        <taxon>Naviculaceae</taxon>
        <taxon>Seminavis</taxon>
    </lineage>
</organism>
<dbReference type="PANTHER" id="PTHR24347">
    <property type="entry name" value="SERINE/THREONINE-PROTEIN KINASE"/>
    <property type="match status" value="1"/>
</dbReference>
<keyword evidence="7 14" id="KW-0547">Nucleotide-binding</keyword>
<evidence type="ECO:0000259" key="15">
    <source>
        <dbReference type="PROSITE" id="PS50011"/>
    </source>
</evidence>
<keyword evidence="8 16" id="KW-0418">Kinase</keyword>
<evidence type="ECO:0000256" key="13">
    <source>
        <dbReference type="ARBA" id="ARBA00048679"/>
    </source>
</evidence>
<keyword evidence="10 14" id="KW-0067">ATP-binding</keyword>
<dbReference type="GO" id="GO:0004674">
    <property type="term" value="F:protein serine/threonine kinase activity"/>
    <property type="evidence" value="ECO:0007669"/>
    <property type="project" value="UniProtKB-KW"/>
</dbReference>
<evidence type="ECO:0000256" key="4">
    <source>
        <dbReference type="ARBA" id="ARBA00022679"/>
    </source>
</evidence>
<dbReference type="InterPro" id="IPR017441">
    <property type="entry name" value="Protein_kinase_ATP_BS"/>
</dbReference>
<feature type="binding site" evidence="14">
    <location>
        <position position="170"/>
    </location>
    <ligand>
        <name>ATP</name>
        <dbReference type="ChEBI" id="CHEBI:30616"/>
    </ligand>
</feature>
<comment type="cofactor">
    <cofactor evidence="1">
        <name>Mg(2+)</name>
        <dbReference type="ChEBI" id="CHEBI:18420"/>
    </cofactor>
</comment>
<accession>A0A9N8HV43</accession>
<comment type="caution">
    <text evidence="16">The sequence shown here is derived from an EMBL/GenBank/DDBJ whole genome shotgun (WGS) entry which is preliminary data.</text>
</comment>
<evidence type="ECO:0000256" key="5">
    <source>
        <dbReference type="ARBA" id="ARBA00022723"/>
    </source>
</evidence>
<evidence type="ECO:0000256" key="9">
    <source>
        <dbReference type="ARBA" id="ARBA00022837"/>
    </source>
</evidence>
<gene>
    <name evidence="16" type="ORF">SEMRO_1868_G302580.1</name>
</gene>
<evidence type="ECO:0000256" key="3">
    <source>
        <dbReference type="ARBA" id="ARBA00022527"/>
    </source>
</evidence>
<dbReference type="EMBL" id="CAICTM010001866">
    <property type="protein sequence ID" value="CAB9526677.1"/>
    <property type="molecule type" value="Genomic_DNA"/>
</dbReference>
<comment type="catalytic activity">
    <reaction evidence="12">
        <text>L-threonyl-[protein] + ATP = O-phospho-L-threonyl-[protein] + ADP + H(+)</text>
        <dbReference type="Rhea" id="RHEA:46608"/>
        <dbReference type="Rhea" id="RHEA-COMP:11060"/>
        <dbReference type="Rhea" id="RHEA-COMP:11605"/>
        <dbReference type="ChEBI" id="CHEBI:15378"/>
        <dbReference type="ChEBI" id="CHEBI:30013"/>
        <dbReference type="ChEBI" id="CHEBI:30616"/>
        <dbReference type="ChEBI" id="CHEBI:61977"/>
        <dbReference type="ChEBI" id="CHEBI:456216"/>
        <dbReference type="EC" id="2.7.11.1"/>
    </reaction>
</comment>
<proteinExistence type="inferred from homology"/>
<comment type="catalytic activity">
    <reaction evidence="13">
        <text>L-seryl-[protein] + ATP = O-phospho-L-seryl-[protein] + ADP + H(+)</text>
        <dbReference type="Rhea" id="RHEA:17989"/>
        <dbReference type="Rhea" id="RHEA-COMP:9863"/>
        <dbReference type="Rhea" id="RHEA-COMP:11604"/>
        <dbReference type="ChEBI" id="CHEBI:15378"/>
        <dbReference type="ChEBI" id="CHEBI:29999"/>
        <dbReference type="ChEBI" id="CHEBI:30616"/>
        <dbReference type="ChEBI" id="CHEBI:83421"/>
        <dbReference type="ChEBI" id="CHEBI:456216"/>
        <dbReference type="EC" id="2.7.11.1"/>
    </reaction>
</comment>
<dbReference type="FunFam" id="3.30.200.20:FF:000315">
    <property type="entry name" value="Calcium-dependent protein kinase 3"/>
    <property type="match status" value="1"/>
</dbReference>
<evidence type="ECO:0000313" key="16">
    <source>
        <dbReference type="EMBL" id="CAB9526677.1"/>
    </source>
</evidence>
<evidence type="ECO:0000256" key="8">
    <source>
        <dbReference type="ARBA" id="ARBA00022777"/>
    </source>
</evidence>
<dbReference type="PROSITE" id="PS00107">
    <property type="entry name" value="PROTEIN_KINASE_ATP"/>
    <property type="match status" value="1"/>
</dbReference>
<keyword evidence="4" id="KW-0808">Transferase</keyword>
<keyword evidence="17" id="KW-1185">Reference proteome</keyword>
<dbReference type="GO" id="GO:0046872">
    <property type="term" value="F:metal ion binding"/>
    <property type="evidence" value="ECO:0007669"/>
    <property type="project" value="UniProtKB-KW"/>
</dbReference>
<keyword evidence="5" id="KW-0479">Metal-binding</keyword>
<reference evidence="16" key="1">
    <citation type="submission" date="2020-06" db="EMBL/GenBank/DDBJ databases">
        <authorList>
            <consortium name="Plant Systems Biology data submission"/>
        </authorList>
    </citation>
    <scope>NUCLEOTIDE SEQUENCE</scope>
    <source>
        <strain evidence="16">D6</strain>
    </source>
</reference>
<evidence type="ECO:0000256" key="2">
    <source>
        <dbReference type="ARBA" id="ARBA00012513"/>
    </source>
</evidence>
<name>A0A9N8HV43_9STRA</name>
<feature type="domain" description="Protein kinase" evidence="15">
    <location>
        <begin position="1"/>
        <end position="99"/>
    </location>
</feature>
<keyword evidence="3" id="KW-0723">Serine/threonine-protein kinase</keyword>
<dbReference type="SMART" id="SM00220">
    <property type="entry name" value="S_TKc"/>
    <property type="match status" value="1"/>
</dbReference>
<dbReference type="Pfam" id="PF00069">
    <property type="entry name" value="Pkinase"/>
    <property type="match status" value="2"/>
</dbReference>
<evidence type="ECO:0000256" key="11">
    <source>
        <dbReference type="ARBA" id="ARBA00024334"/>
    </source>
</evidence>
<sequence>MVGKPRYIAPEVLGDDGYDLKYDIWSAGVTAYTLMAGYHPFEADHDVEVYQQIVDGYFDFKGPEWETVSDQAKDFVSKLLTYKDEERPTAEEALSHPWITGDNSGVPFAAAEPQIVWSAEPAVKSKDDFVSGREGGFDDHYDLGELLGGGEFGAVYKCTHKETGNERAAKIMEKAEMDKWEYDAVIEEFQILTSIDNPNVIRVYCFYETDEKFYIVQELAKGGELFDELEKHGRLSEKDVLT</sequence>
<protein>
    <recommendedName>
        <fullName evidence="2">non-specific serine/threonine protein kinase</fullName>
        <ecNumber evidence="2">2.7.11.1</ecNumber>
    </recommendedName>
</protein>
<dbReference type="InterPro" id="IPR011009">
    <property type="entry name" value="Kinase-like_dom_sf"/>
</dbReference>
<dbReference type="InterPro" id="IPR000719">
    <property type="entry name" value="Prot_kinase_dom"/>
</dbReference>
<dbReference type="EC" id="2.7.11.1" evidence="2"/>
<dbReference type="AlphaFoldDB" id="A0A9N8HV43"/>
<evidence type="ECO:0000256" key="10">
    <source>
        <dbReference type="ARBA" id="ARBA00022840"/>
    </source>
</evidence>
<evidence type="ECO:0000256" key="12">
    <source>
        <dbReference type="ARBA" id="ARBA00047899"/>
    </source>
</evidence>
<dbReference type="SUPFAM" id="SSF56112">
    <property type="entry name" value="Protein kinase-like (PK-like)"/>
    <property type="match status" value="2"/>
</dbReference>
<dbReference type="Gene3D" id="1.10.510.10">
    <property type="entry name" value="Transferase(Phosphotransferase) domain 1"/>
    <property type="match status" value="2"/>
</dbReference>
<evidence type="ECO:0000256" key="6">
    <source>
        <dbReference type="ARBA" id="ARBA00022737"/>
    </source>
</evidence>
<dbReference type="PROSITE" id="PS50011">
    <property type="entry name" value="PROTEIN_KINASE_DOM"/>
    <property type="match status" value="2"/>
</dbReference>